<dbReference type="InterPro" id="IPR036390">
    <property type="entry name" value="WH_DNA-bd_sf"/>
</dbReference>
<dbReference type="InterPro" id="IPR036388">
    <property type="entry name" value="WH-like_DNA-bd_sf"/>
</dbReference>
<reference evidence="7 8" key="1">
    <citation type="submission" date="2018-05" db="EMBL/GenBank/DDBJ databases">
        <title>Amnibacterium sp. M8JJ-5, whole genome shotgun sequence.</title>
        <authorList>
            <person name="Tuo L."/>
        </authorList>
    </citation>
    <scope>NUCLEOTIDE SEQUENCE [LARGE SCALE GENOMIC DNA]</scope>
    <source>
        <strain evidence="7 8">M8JJ-5</strain>
    </source>
</reference>
<organism evidence="7 8">
    <name type="scientific">Amnibacterium flavum</name>
    <dbReference type="NCBI Taxonomy" id="2173173"/>
    <lineage>
        <taxon>Bacteria</taxon>
        <taxon>Bacillati</taxon>
        <taxon>Actinomycetota</taxon>
        <taxon>Actinomycetes</taxon>
        <taxon>Micrococcales</taxon>
        <taxon>Microbacteriaceae</taxon>
        <taxon>Amnibacterium</taxon>
    </lineage>
</organism>
<gene>
    <name evidence="7" type="ORF">DDQ50_06415</name>
</gene>
<proteinExistence type="inferred from homology"/>
<dbReference type="SUPFAM" id="SSF46785">
    <property type="entry name" value="Winged helix' DNA-binding domain"/>
    <property type="match status" value="1"/>
</dbReference>
<comment type="caution">
    <text evidence="7">The sequence shown here is derived from an EMBL/GenBank/DDBJ whole genome shotgun (WGS) entry which is preliminary data.</text>
</comment>
<accession>A0A2V1HUZ2</accession>
<dbReference type="CDD" id="cd07377">
    <property type="entry name" value="WHTH_GntR"/>
    <property type="match status" value="1"/>
</dbReference>
<dbReference type="InterPro" id="IPR004839">
    <property type="entry name" value="Aminotransferase_I/II_large"/>
</dbReference>
<evidence type="ECO:0000259" key="6">
    <source>
        <dbReference type="PROSITE" id="PS50949"/>
    </source>
</evidence>
<dbReference type="OrthoDB" id="4336542at2"/>
<dbReference type="InterPro" id="IPR015421">
    <property type="entry name" value="PyrdxlP-dep_Trfase_major"/>
</dbReference>
<dbReference type="EMBL" id="QEOP01000001">
    <property type="protein sequence ID" value="PVZ96406.1"/>
    <property type="molecule type" value="Genomic_DNA"/>
</dbReference>
<keyword evidence="8" id="KW-1185">Reference proteome</keyword>
<dbReference type="InterPro" id="IPR015424">
    <property type="entry name" value="PyrdxlP-dep_Trfase"/>
</dbReference>
<evidence type="ECO:0000256" key="2">
    <source>
        <dbReference type="ARBA" id="ARBA00022898"/>
    </source>
</evidence>
<dbReference type="PANTHER" id="PTHR46577">
    <property type="entry name" value="HTH-TYPE TRANSCRIPTIONAL REGULATORY PROTEIN GABR"/>
    <property type="match status" value="1"/>
</dbReference>
<keyword evidence="5" id="KW-0804">Transcription</keyword>
<dbReference type="CDD" id="cd00609">
    <property type="entry name" value="AAT_like"/>
    <property type="match status" value="1"/>
</dbReference>
<dbReference type="Gene3D" id="3.40.640.10">
    <property type="entry name" value="Type I PLP-dependent aspartate aminotransferase-like (Major domain)"/>
    <property type="match status" value="1"/>
</dbReference>
<dbReference type="InterPro" id="IPR000524">
    <property type="entry name" value="Tscrpt_reg_HTH_GntR"/>
</dbReference>
<dbReference type="GO" id="GO:0003700">
    <property type="term" value="F:DNA-binding transcription factor activity"/>
    <property type="evidence" value="ECO:0007669"/>
    <property type="project" value="InterPro"/>
</dbReference>
<dbReference type="Gene3D" id="1.10.10.10">
    <property type="entry name" value="Winged helix-like DNA-binding domain superfamily/Winged helix DNA-binding domain"/>
    <property type="match status" value="1"/>
</dbReference>
<keyword evidence="3" id="KW-0805">Transcription regulation</keyword>
<dbReference type="GO" id="GO:0003677">
    <property type="term" value="F:DNA binding"/>
    <property type="evidence" value="ECO:0007669"/>
    <property type="project" value="UniProtKB-KW"/>
</dbReference>
<dbReference type="PANTHER" id="PTHR46577:SF1">
    <property type="entry name" value="HTH-TYPE TRANSCRIPTIONAL REGULATORY PROTEIN GABR"/>
    <property type="match status" value="1"/>
</dbReference>
<name>A0A2V1HUZ2_9MICO</name>
<evidence type="ECO:0000256" key="4">
    <source>
        <dbReference type="ARBA" id="ARBA00023125"/>
    </source>
</evidence>
<feature type="domain" description="HTH gntR-type" evidence="6">
    <location>
        <begin position="48"/>
        <end position="116"/>
    </location>
</feature>
<dbReference type="SUPFAM" id="SSF53383">
    <property type="entry name" value="PLP-dependent transferases"/>
    <property type="match status" value="1"/>
</dbReference>
<evidence type="ECO:0000256" key="3">
    <source>
        <dbReference type="ARBA" id="ARBA00023015"/>
    </source>
</evidence>
<dbReference type="Pfam" id="PF00155">
    <property type="entry name" value="Aminotran_1_2"/>
    <property type="match status" value="1"/>
</dbReference>
<protein>
    <submittedName>
        <fullName evidence="7">GntR family transcriptional regulator</fullName>
    </submittedName>
</protein>
<evidence type="ECO:0000313" key="7">
    <source>
        <dbReference type="EMBL" id="PVZ96406.1"/>
    </source>
</evidence>
<dbReference type="Proteomes" id="UP000244893">
    <property type="component" value="Unassembled WGS sequence"/>
</dbReference>
<dbReference type="Pfam" id="PF00392">
    <property type="entry name" value="GntR"/>
    <property type="match status" value="1"/>
</dbReference>
<dbReference type="GO" id="GO:0030170">
    <property type="term" value="F:pyridoxal phosphate binding"/>
    <property type="evidence" value="ECO:0007669"/>
    <property type="project" value="InterPro"/>
</dbReference>
<sequence length="481" mass="50945">MLLTRVVRFVIIRGGHFSSVTPHDRGVNSRTAGCDVLDSSALTALIEDPTSHSIAAAVARLIHSGELAPGDRLPTVRELAADLGISPATVSNAWQALSRAGLVVSRGRSGTLVRGAPRDWMPERYRGLDASADAALDLSRGTPDPQLLPALEGSLSRLSPRAETASYQQKPDIPELHDLLRETWPAPVESVTVTNGALDALDRVFGTVLRFGDRVVVENPGFPPIIDLLEHYGVEPVGADVDEHGMRPDSLASALSSHPAAIVLQPRAHNPTGASMTEDRAEALARAIGRVSRGAGPLVIEDDHSGQISSSPDTTLAGLLPERTLHIRSFAKSHGPDLRIGALGGPRALVDRVVSRRMLGAGWTSRMTQRLLFDLLTDDEAVATVARARTEYAARQRALLDALGAHGVRLPESDGLNLWLPVSDERAALVALAAEGIRVAPGEPFQVGTSSPHVRVTVGVLRADVHRVASALATASRAGAE</sequence>
<dbReference type="PROSITE" id="PS50949">
    <property type="entry name" value="HTH_GNTR"/>
    <property type="match status" value="1"/>
</dbReference>
<keyword evidence="4" id="KW-0238">DNA-binding</keyword>
<keyword evidence="2" id="KW-0663">Pyridoxal phosphate</keyword>
<evidence type="ECO:0000256" key="1">
    <source>
        <dbReference type="ARBA" id="ARBA00005384"/>
    </source>
</evidence>
<dbReference type="AlphaFoldDB" id="A0A2V1HUZ2"/>
<comment type="similarity">
    <text evidence="1">In the C-terminal section; belongs to the class-I pyridoxal-phosphate-dependent aminotransferase family.</text>
</comment>
<dbReference type="InterPro" id="IPR051446">
    <property type="entry name" value="HTH_trans_reg/aminotransferase"/>
</dbReference>
<evidence type="ECO:0000313" key="8">
    <source>
        <dbReference type="Proteomes" id="UP000244893"/>
    </source>
</evidence>
<evidence type="ECO:0000256" key="5">
    <source>
        <dbReference type="ARBA" id="ARBA00023163"/>
    </source>
</evidence>
<dbReference type="SMART" id="SM00345">
    <property type="entry name" value="HTH_GNTR"/>
    <property type="match status" value="1"/>
</dbReference>